<reference evidence="2" key="1">
    <citation type="submission" date="2025-08" db="UniProtKB">
        <authorList>
            <consortium name="RefSeq"/>
        </authorList>
    </citation>
    <scope>IDENTIFICATION</scope>
</reference>
<name>A0A6P5RWL4_PRUAV</name>
<evidence type="ECO:0000313" key="2">
    <source>
        <dbReference type="RefSeq" id="XP_021809240.1"/>
    </source>
</evidence>
<organism evidence="1 2">
    <name type="scientific">Prunus avium</name>
    <name type="common">Cherry</name>
    <name type="synonym">Cerasus avium</name>
    <dbReference type="NCBI Taxonomy" id="42229"/>
    <lineage>
        <taxon>Eukaryota</taxon>
        <taxon>Viridiplantae</taxon>
        <taxon>Streptophyta</taxon>
        <taxon>Embryophyta</taxon>
        <taxon>Tracheophyta</taxon>
        <taxon>Spermatophyta</taxon>
        <taxon>Magnoliopsida</taxon>
        <taxon>eudicotyledons</taxon>
        <taxon>Gunneridae</taxon>
        <taxon>Pentapetalae</taxon>
        <taxon>rosids</taxon>
        <taxon>fabids</taxon>
        <taxon>Rosales</taxon>
        <taxon>Rosaceae</taxon>
        <taxon>Amygdaloideae</taxon>
        <taxon>Amygdaleae</taxon>
        <taxon>Prunus</taxon>
    </lineage>
</organism>
<protein>
    <submittedName>
        <fullName evidence="2">Uncharacterized protein LOC110752819 isoform X1</fullName>
    </submittedName>
</protein>
<gene>
    <name evidence="2" type="primary">LOC110752819</name>
</gene>
<dbReference type="Proteomes" id="UP000515124">
    <property type="component" value="Unplaced"/>
</dbReference>
<dbReference type="GeneID" id="110752819"/>
<evidence type="ECO:0000313" key="1">
    <source>
        <dbReference type="Proteomes" id="UP000515124"/>
    </source>
</evidence>
<dbReference type="KEGG" id="pavi:110752819"/>
<sequence length="114" mass="12703">MSVLTLPTRPNILMPLHSSFFQFFCFNESSFCRASRCQGPVKILGNRFSRGVQLPKVQEACRGIVFFYFSGDPFATGIKIESEGGKGRSYCSLIVVVDRSAARVGLQLLEVYQP</sequence>
<proteinExistence type="predicted"/>
<accession>A0A6P5RWL4</accession>
<keyword evidence="1" id="KW-1185">Reference proteome</keyword>
<dbReference type="RefSeq" id="XP_021809240.1">
    <property type="nucleotide sequence ID" value="XM_021953548.1"/>
</dbReference>
<dbReference type="AlphaFoldDB" id="A0A6P5RWL4"/>